<accession>A0A7Y4K2B8</accession>
<dbReference type="Gene3D" id="2.60.40.1140">
    <property type="entry name" value="Collagen-binding surface protein Cna, B-type domain"/>
    <property type="match status" value="1"/>
</dbReference>
<evidence type="ECO:0000313" key="2">
    <source>
        <dbReference type="Proteomes" id="UP000528460"/>
    </source>
</evidence>
<sequence length="134" mass="14959">LRAIEEAAKTQDVNITLTYNAVLNDSAKVDTEIPNQVTFHYGNRPRTDLYSEPKPVTPKNEGGVVKIQVNKVWKNENDKKAVKFKVYEKATGVFAGEFTLEPNETTKEFSDNLKAGVEYIVVEDTTSGTIPSYT</sequence>
<dbReference type="Proteomes" id="UP000528460">
    <property type="component" value="Unassembled WGS sequence"/>
</dbReference>
<proteinExistence type="predicted"/>
<protein>
    <recommendedName>
        <fullName evidence="3">Adhesin</fullName>
    </recommendedName>
</protein>
<feature type="non-terminal residue" evidence="1">
    <location>
        <position position="134"/>
    </location>
</feature>
<dbReference type="AlphaFoldDB" id="A0A7Y4K2B8"/>
<gene>
    <name evidence="1" type="ORF">HNS30_41055</name>
</gene>
<evidence type="ECO:0000313" key="1">
    <source>
        <dbReference type="EMBL" id="NOK15405.1"/>
    </source>
</evidence>
<feature type="non-terminal residue" evidence="1">
    <location>
        <position position="1"/>
    </location>
</feature>
<dbReference type="RefSeq" id="WP_216623597.1">
    <property type="nucleotide sequence ID" value="NZ_JABFJW010000849.1"/>
</dbReference>
<dbReference type="EMBL" id="JABFJW010000849">
    <property type="protein sequence ID" value="NOK15405.1"/>
    <property type="molecule type" value="Genomic_DNA"/>
</dbReference>
<comment type="caution">
    <text evidence="1">The sequence shown here is derived from an EMBL/GenBank/DDBJ whole genome shotgun (WGS) entry which is preliminary data.</text>
</comment>
<reference evidence="1 2" key="1">
    <citation type="submission" date="2020-05" db="EMBL/GenBank/DDBJ databases">
        <authorList>
            <person name="Whitworth D."/>
        </authorList>
    </citation>
    <scope>NUCLEOTIDE SEQUENCE [LARGE SCALE GENOMIC DNA]</scope>
    <source>
        <strain evidence="1 2">CA046A</strain>
    </source>
</reference>
<evidence type="ECO:0008006" key="3">
    <source>
        <dbReference type="Google" id="ProtNLM"/>
    </source>
</evidence>
<organism evidence="1 2">
    <name type="scientific">Corallococcus exercitus</name>
    <dbReference type="NCBI Taxonomy" id="2316736"/>
    <lineage>
        <taxon>Bacteria</taxon>
        <taxon>Pseudomonadati</taxon>
        <taxon>Myxococcota</taxon>
        <taxon>Myxococcia</taxon>
        <taxon>Myxococcales</taxon>
        <taxon>Cystobacterineae</taxon>
        <taxon>Myxococcaceae</taxon>
        <taxon>Corallococcus</taxon>
    </lineage>
</organism>
<dbReference type="Gene3D" id="2.60.40.740">
    <property type="match status" value="1"/>
</dbReference>
<name>A0A7Y4K2B8_9BACT</name>